<dbReference type="SUPFAM" id="SSF53223">
    <property type="entry name" value="Aminoacid dehydrogenase-like, N-terminal domain"/>
    <property type="match status" value="1"/>
</dbReference>
<keyword evidence="6" id="KW-0560">Oxidoreductase</keyword>
<dbReference type="InterPro" id="IPR012188">
    <property type="entry name" value="ME_PTA"/>
</dbReference>
<feature type="binding site" evidence="10">
    <location>
        <position position="167"/>
    </location>
    <ligand>
        <name>a divalent metal cation</name>
        <dbReference type="ChEBI" id="CHEBI:60240"/>
    </ligand>
</feature>
<feature type="domain" description="Malic enzyme NAD-binding" evidence="11">
    <location>
        <begin position="168"/>
        <end position="405"/>
    </location>
</feature>
<evidence type="ECO:0000256" key="10">
    <source>
        <dbReference type="PIRSR" id="PIRSR036684-3"/>
    </source>
</evidence>
<dbReference type="Pfam" id="PF01515">
    <property type="entry name" value="PTA_PTB"/>
    <property type="match status" value="1"/>
</dbReference>
<dbReference type="EMBL" id="SIHO01000004">
    <property type="protein sequence ID" value="TFU00378.1"/>
    <property type="molecule type" value="Genomic_DNA"/>
</dbReference>
<gene>
    <name evidence="13" type="ORF">EUV02_15115</name>
</gene>
<dbReference type="InterPro" id="IPR002505">
    <property type="entry name" value="PTA_PTB"/>
</dbReference>
<comment type="similarity">
    <text evidence="4">In the C-terminal section; belongs to the phosphate acetyltransferase and butyryltransferase family.</text>
</comment>
<comment type="cofactor">
    <cofactor evidence="2">
        <name>Mg(2+)</name>
        <dbReference type="ChEBI" id="CHEBI:18420"/>
    </cofactor>
</comment>
<dbReference type="PANTHER" id="PTHR43237">
    <property type="entry name" value="NADP-DEPENDENT MALIC ENZYME"/>
    <property type="match status" value="1"/>
</dbReference>
<keyword evidence="5 9" id="KW-0479">Metal-binding</keyword>
<dbReference type="GO" id="GO:0016616">
    <property type="term" value="F:oxidoreductase activity, acting on the CH-OH group of donors, NAD or NADP as acceptor"/>
    <property type="evidence" value="ECO:0007669"/>
    <property type="project" value="InterPro"/>
</dbReference>
<dbReference type="InterPro" id="IPR036291">
    <property type="entry name" value="NAD(P)-bd_dom_sf"/>
</dbReference>
<keyword evidence="7" id="KW-0511">Multifunctional enzyme</keyword>
<dbReference type="Gene3D" id="3.40.50.10380">
    <property type="entry name" value="Malic enzyme, N-terminal domain"/>
    <property type="match status" value="1"/>
</dbReference>
<dbReference type="PROSITE" id="PS00331">
    <property type="entry name" value="MALIC_ENZYMES"/>
    <property type="match status" value="1"/>
</dbReference>
<evidence type="ECO:0000313" key="14">
    <source>
        <dbReference type="Proteomes" id="UP000297737"/>
    </source>
</evidence>
<evidence type="ECO:0000256" key="6">
    <source>
        <dbReference type="ARBA" id="ARBA00023002"/>
    </source>
</evidence>
<evidence type="ECO:0000259" key="11">
    <source>
        <dbReference type="SMART" id="SM00919"/>
    </source>
</evidence>
<dbReference type="FunFam" id="3.40.50.10380:FF:000003">
    <property type="entry name" value="NADP-dependent malic enzyme"/>
    <property type="match status" value="1"/>
</dbReference>
<feature type="domain" description="Malic enzyme N-terminal" evidence="12">
    <location>
        <begin position="23"/>
        <end position="156"/>
    </location>
</feature>
<evidence type="ECO:0000256" key="4">
    <source>
        <dbReference type="ARBA" id="ARBA00008756"/>
    </source>
</evidence>
<dbReference type="SMART" id="SM00919">
    <property type="entry name" value="Malic_M"/>
    <property type="match status" value="1"/>
</dbReference>
<evidence type="ECO:0000259" key="12">
    <source>
        <dbReference type="SMART" id="SM01274"/>
    </source>
</evidence>
<reference evidence="13 14" key="1">
    <citation type="submission" date="2019-02" db="EMBL/GenBank/DDBJ databases">
        <title>Polymorphobacter sp. isolated from the lake at the Tibet of China.</title>
        <authorList>
            <person name="Li A."/>
        </authorList>
    </citation>
    <scope>NUCLEOTIDE SEQUENCE [LARGE SCALE GENOMIC DNA]</scope>
    <source>
        <strain evidence="13 14">DJ1R-1</strain>
    </source>
</reference>
<dbReference type="GO" id="GO:0016746">
    <property type="term" value="F:acyltransferase activity"/>
    <property type="evidence" value="ECO:0007669"/>
    <property type="project" value="InterPro"/>
</dbReference>
<dbReference type="Gene3D" id="3.40.50.720">
    <property type="entry name" value="NAD(P)-binding Rossmann-like Domain"/>
    <property type="match status" value="1"/>
</dbReference>
<dbReference type="PANTHER" id="PTHR43237:SF4">
    <property type="entry name" value="NADP-DEPENDENT MALIC ENZYME"/>
    <property type="match status" value="1"/>
</dbReference>
<dbReference type="AlphaFoldDB" id="A0A4Y9EJK8"/>
<dbReference type="Gene3D" id="3.40.50.10950">
    <property type="match status" value="1"/>
</dbReference>
<dbReference type="SUPFAM" id="SSF53659">
    <property type="entry name" value="Isocitrate/Isopropylmalate dehydrogenase-like"/>
    <property type="match status" value="1"/>
</dbReference>
<evidence type="ECO:0000256" key="2">
    <source>
        <dbReference type="ARBA" id="ARBA00001946"/>
    </source>
</evidence>
<comment type="similarity">
    <text evidence="3">In the N-terminal section; belongs to the malic enzymes family.</text>
</comment>
<dbReference type="GO" id="GO:0006108">
    <property type="term" value="P:malate metabolic process"/>
    <property type="evidence" value="ECO:0007669"/>
    <property type="project" value="InterPro"/>
</dbReference>
<feature type="binding site" evidence="9">
    <location>
        <position position="142"/>
    </location>
    <ligand>
        <name>a divalent metal cation</name>
        <dbReference type="ChEBI" id="CHEBI:60240"/>
    </ligand>
</feature>
<accession>A0A4Y9EJK8</accession>
<dbReference type="OrthoDB" id="9805787at2"/>
<evidence type="ECO:0000256" key="7">
    <source>
        <dbReference type="ARBA" id="ARBA00023268"/>
    </source>
</evidence>
<dbReference type="Proteomes" id="UP000297737">
    <property type="component" value="Unassembled WGS sequence"/>
</dbReference>
<proteinExistence type="inferred from homology"/>
<dbReference type="InterPro" id="IPR037062">
    <property type="entry name" value="Malic_N_dom_sf"/>
</dbReference>
<dbReference type="Pfam" id="PF00390">
    <property type="entry name" value="malic"/>
    <property type="match status" value="1"/>
</dbReference>
<comment type="cofactor">
    <cofactor evidence="1">
        <name>Mn(2+)</name>
        <dbReference type="ChEBI" id="CHEBI:29035"/>
    </cofactor>
</comment>
<dbReference type="Gene3D" id="3.40.50.10750">
    <property type="entry name" value="Isocitrate/Isopropylmalate dehydrogenase-like"/>
    <property type="match status" value="1"/>
</dbReference>
<dbReference type="SUPFAM" id="SSF51735">
    <property type="entry name" value="NAD(P)-binding Rossmann-fold domains"/>
    <property type="match status" value="1"/>
</dbReference>
<feature type="active site" description="Proton acceptor" evidence="8">
    <location>
        <position position="99"/>
    </location>
</feature>
<dbReference type="CDD" id="cd05311">
    <property type="entry name" value="NAD_bind_2_malic_enz"/>
    <property type="match status" value="1"/>
</dbReference>
<feature type="binding site" evidence="10">
    <location>
        <position position="292"/>
    </location>
    <ligand>
        <name>a divalent metal cation</name>
        <dbReference type="ChEBI" id="CHEBI:60240"/>
    </ligand>
</feature>
<dbReference type="GO" id="GO:0004470">
    <property type="term" value="F:malic enzyme activity"/>
    <property type="evidence" value="ECO:0007669"/>
    <property type="project" value="InterPro"/>
</dbReference>
<dbReference type="InterPro" id="IPR012302">
    <property type="entry name" value="Malic_NAD-bd"/>
</dbReference>
<dbReference type="FunFam" id="3.40.50.720:FF:000095">
    <property type="entry name" value="NADP-dependent malic enzyme"/>
    <property type="match status" value="1"/>
</dbReference>
<keyword evidence="14" id="KW-1185">Reference proteome</keyword>
<evidence type="ECO:0000313" key="13">
    <source>
        <dbReference type="EMBL" id="TFU00378.1"/>
    </source>
</evidence>
<dbReference type="InterPro" id="IPR046346">
    <property type="entry name" value="Aminoacid_DH-like_N_sf"/>
</dbReference>
<evidence type="ECO:0000256" key="5">
    <source>
        <dbReference type="ARBA" id="ARBA00022723"/>
    </source>
</evidence>
<sequence length="757" mass="81554">MSDDKAKEFSDQEALRFHANGRPGKIEIIASKPMATQRDLSLAYSPGVAVPVLAIAKDPDAAYDYTIKGNLVAVISNGTAILGLGNLGALASKPVMEGKAVLFKRFADIDSIDLELATEDVDRFVNAVELMEPSFGGINLEDIKAPECFIIEQTLRERMNIPVFHDDQHGTAIIAAAGLINALFLTGRKPADIKLVVNGAGAASIACTELVKAMGVKPDNVIMCDTKGVIWQGRTEGMNQWKSAHAAATPDRTLAEAMRGADVFFGLSAKGAVTAEMVASMAPNPIIFAMANPDPEITPEEVHAIRTDAIMATGRSDYPNQVNNVLGFPYIFRGALDVRATTINEEMKLAAANAIADLARQQVPDEVAAAYGGKARNFGPEYIIPAPFDPRLIEAIPVAVAKAAMASGVARKPFFDEDAYRQQLRARLNPTTGVLAGSFEAARARPRRVVFAEGEQEVVLRAAVSYRSSGFGEPVLIGREAPVREGLERIGVSPEDIDSFEIHNSANSPLVPRMVELLYARLQRRGHVLRDVERMVNHERNIFGALMLELGEVDAMMTGVTRNFAQSFSQVRQVIDPAPGHIPFGIHMWVGRSSTIFIADTTVNERPSSQMLADIAEQTAAVARRLGQEPRVAFLSYSTFGNPPGQFLANIRDAITLLDERRVSFEYEGEMSPDVALNPMMADRYPFSRLSGPANVLIMPGLQSANISAKLLKELGSGKMIGPLLMGMSKPVQVAPMTSTASDLVTLAVLAATGAMS</sequence>
<dbReference type="SMART" id="SM01274">
    <property type="entry name" value="malic"/>
    <property type="match status" value="1"/>
</dbReference>
<feature type="binding site" evidence="9">
    <location>
        <position position="141"/>
    </location>
    <ligand>
        <name>a divalent metal cation</name>
        <dbReference type="ChEBI" id="CHEBI:60240"/>
    </ligand>
</feature>
<organism evidence="13 14">
    <name type="scientific">Glacieibacterium arshaanense</name>
    <dbReference type="NCBI Taxonomy" id="2511025"/>
    <lineage>
        <taxon>Bacteria</taxon>
        <taxon>Pseudomonadati</taxon>
        <taxon>Pseudomonadota</taxon>
        <taxon>Alphaproteobacteria</taxon>
        <taxon>Sphingomonadales</taxon>
        <taxon>Sphingosinicellaceae</taxon>
        <taxon>Glacieibacterium</taxon>
    </lineage>
</organism>
<feature type="binding site" evidence="10">
    <location>
        <begin position="81"/>
        <end position="88"/>
    </location>
    <ligand>
        <name>NADP(+)</name>
        <dbReference type="ChEBI" id="CHEBI:58349"/>
    </ligand>
</feature>
<dbReference type="InterPro" id="IPR012301">
    <property type="entry name" value="Malic_N_dom"/>
</dbReference>
<evidence type="ECO:0000256" key="1">
    <source>
        <dbReference type="ARBA" id="ARBA00001936"/>
    </source>
</evidence>
<name>A0A4Y9EJK8_9SPHN</name>
<dbReference type="InterPro" id="IPR051674">
    <property type="entry name" value="Malate_Decarboxylase"/>
</dbReference>
<dbReference type="GO" id="GO:0051287">
    <property type="term" value="F:NAD binding"/>
    <property type="evidence" value="ECO:0007669"/>
    <property type="project" value="InterPro"/>
</dbReference>
<evidence type="ECO:0000256" key="3">
    <source>
        <dbReference type="ARBA" id="ARBA00007686"/>
    </source>
</evidence>
<comment type="caution">
    <text evidence="13">The sequence shown here is derived from an EMBL/GenBank/DDBJ whole genome shotgun (WGS) entry which is preliminary data.</text>
</comment>
<dbReference type="InterPro" id="IPR042113">
    <property type="entry name" value="P_AcTrfase_dom1"/>
</dbReference>
<dbReference type="RefSeq" id="WP_135247146.1">
    <property type="nucleotide sequence ID" value="NZ_SIHO01000004.1"/>
</dbReference>
<dbReference type="Pfam" id="PF03949">
    <property type="entry name" value="Malic_M"/>
    <property type="match status" value="1"/>
</dbReference>
<protein>
    <submittedName>
        <fullName evidence="13">NADP-dependent malic enzyme</fullName>
    </submittedName>
</protein>
<dbReference type="GO" id="GO:0046872">
    <property type="term" value="F:metal ion binding"/>
    <property type="evidence" value="ECO:0007669"/>
    <property type="project" value="UniProtKB-KW"/>
</dbReference>
<keyword evidence="10" id="KW-0521">NADP</keyword>
<dbReference type="InterPro" id="IPR015884">
    <property type="entry name" value="Malic_enzyme_CS"/>
</dbReference>
<dbReference type="InterPro" id="IPR042112">
    <property type="entry name" value="P_AcTrfase_dom2"/>
</dbReference>
<dbReference type="PIRSF" id="PIRSF036684">
    <property type="entry name" value="ME_PTA"/>
    <property type="match status" value="1"/>
</dbReference>
<dbReference type="InterPro" id="IPR045213">
    <property type="entry name" value="Malic_NAD-bd_bact_type"/>
</dbReference>
<evidence type="ECO:0000256" key="9">
    <source>
        <dbReference type="PIRSR" id="PIRSR036684-2"/>
    </source>
</evidence>
<evidence type="ECO:0000256" key="8">
    <source>
        <dbReference type="PIRSR" id="PIRSR036684-1"/>
    </source>
</evidence>